<protein>
    <submittedName>
        <fullName evidence="2">Uncharacterized protein</fullName>
    </submittedName>
</protein>
<gene>
    <name evidence="2" type="ORF">AVDCRST_MAG59-2987</name>
</gene>
<name>A0A6J4V3I5_9BACT</name>
<sequence>MPGRRVPGGGATLNRAVTAGGGTVRRAAPPSSRAEPRGPVVSASRTRSLRKPPTPVQRPVAPVPSPALEHRARTLKVPSGF</sequence>
<feature type="region of interest" description="Disordered" evidence="1">
    <location>
        <begin position="1"/>
        <end position="81"/>
    </location>
</feature>
<dbReference type="EMBL" id="CADCWF010000203">
    <property type="protein sequence ID" value="CAA9565634.1"/>
    <property type="molecule type" value="Genomic_DNA"/>
</dbReference>
<feature type="compositionally biased region" description="Pro residues" evidence="1">
    <location>
        <begin position="52"/>
        <end position="65"/>
    </location>
</feature>
<reference evidence="2" key="1">
    <citation type="submission" date="2020-02" db="EMBL/GenBank/DDBJ databases">
        <authorList>
            <person name="Meier V. D."/>
        </authorList>
    </citation>
    <scope>NUCLEOTIDE SEQUENCE</scope>
    <source>
        <strain evidence="2">AVDCRST_MAG59</strain>
    </source>
</reference>
<accession>A0A6J4V3I5</accession>
<organism evidence="2">
    <name type="scientific">uncultured Thermomicrobiales bacterium</name>
    <dbReference type="NCBI Taxonomy" id="1645740"/>
    <lineage>
        <taxon>Bacteria</taxon>
        <taxon>Pseudomonadati</taxon>
        <taxon>Thermomicrobiota</taxon>
        <taxon>Thermomicrobia</taxon>
        <taxon>Thermomicrobiales</taxon>
        <taxon>environmental samples</taxon>
    </lineage>
</organism>
<evidence type="ECO:0000256" key="1">
    <source>
        <dbReference type="SAM" id="MobiDB-lite"/>
    </source>
</evidence>
<proteinExistence type="predicted"/>
<dbReference type="AlphaFoldDB" id="A0A6J4V3I5"/>
<evidence type="ECO:0000313" key="2">
    <source>
        <dbReference type="EMBL" id="CAA9565634.1"/>
    </source>
</evidence>
<feature type="compositionally biased region" description="Gly residues" evidence="1">
    <location>
        <begin position="1"/>
        <end position="11"/>
    </location>
</feature>